<accession>A0A813IW74</accession>
<organism evidence="1 2">
    <name type="scientific">Polarella glacialis</name>
    <name type="common">Dinoflagellate</name>
    <dbReference type="NCBI Taxonomy" id="89957"/>
    <lineage>
        <taxon>Eukaryota</taxon>
        <taxon>Sar</taxon>
        <taxon>Alveolata</taxon>
        <taxon>Dinophyceae</taxon>
        <taxon>Suessiales</taxon>
        <taxon>Suessiaceae</taxon>
        <taxon>Polarella</taxon>
    </lineage>
</organism>
<dbReference type="Gene3D" id="2.60.120.620">
    <property type="entry name" value="q2cbj1_9rhob like domain"/>
    <property type="match status" value="1"/>
</dbReference>
<evidence type="ECO:0008006" key="3">
    <source>
        <dbReference type="Google" id="ProtNLM"/>
    </source>
</evidence>
<sequence length="391" mass="43629">MGGWGERCVELITATAASLWRCQLPWPSELRPLDVELNLTSGTWRRTLANAWLVSAPLPEATLSTLLAKIEKELLFPPSSRDSAKREWLRPGLGWEGSDAYALDVAWEWDHQAAWRQIQWPPLPAYFSKRLAYLHSPVPTVDDVLALDVGLGLDRLQNAGLIRELLPGVWHVGRLVNDGFLLWVRDELQHLGQHAVDIRGLQPLFRAILARLQALFAELFHHVGKLDHSFAFLRSYEHNHTDFRLDRHEDSSALTVNLAVSDPSVFLGSELNFCGHFGDADYRQYRGQIDWHDIHPGGALFHLGSLRHGVAPIRNGARHNLILWGTSSTHAGQGVSPGLWETAMPPSPECVSLSSDADACTWEPSSCKTVRTQNNHDTNIDVEDLGSSVQG</sequence>
<comment type="caution">
    <text evidence="1">The sequence shown here is derived from an EMBL/GenBank/DDBJ whole genome shotgun (WGS) entry which is preliminary data.</text>
</comment>
<dbReference type="EMBL" id="CAJNNW010018863">
    <property type="protein sequence ID" value="CAE8663609.1"/>
    <property type="molecule type" value="Genomic_DNA"/>
</dbReference>
<evidence type="ECO:0000313" key="1">
    <source>
        <dbReference type="EMBL" id="CAE8663609.1"/>
    </source>
</evidence>
<evidence type="ECO:0000313" key="2">
    <source>
        <dbReference type="Proteomes" id="UP000626109"/>
    </source>
</evidence>
<protein>
    <recommendedName>
        <fullName evidence="3">Fe2OG dioxygenase domain-containing protein</fullName>
    </recommendedName>
</protein>
<proteinExistence type="predicted"/>
<gene>
    <name evidence="1" type="ORF">PGLA2088_LOCUS15309</name>
</gene>
<name>A0A813IW74_POLGL</name>
<dbReference type="Proteomes" id="UP000626109">
    <property type="component" value="Unassembled WGS sequence"/>
</dbReference>
<reference evidence="1" key="1">
    <citation type="submission" date="2021-02" db="EMBL/GenBank/DDBJ databases">
        <authorList>
            <person name="Dougan E. K."/>
            <person name="Rhodes N."/>
            <person name="Thang M."/>
            <person name="Chan C."/>
        </authorList>
    </citation>
    <scope>NUCLEOTIDE SEQUENCE</scope>
</reference>
<dbReference type="AlphaFoldDB" id="A0A813IW74"/>